<organism evidence="2 3">
    <name type="scientific">Schistosoma margrebowiei</name>
    <dbReference type="NCBI Taxonomy" id="48269"/>
    <lineage>
        <taxon>Eukaryota</taxon>
        <taxon>Metazoa</taxon>
        <taxon>Spiralia</taxon>
        <taxon>Lophotrochozoa</taxon>
        <taxon>Platyhelminthes</taxon>
        <taxon>Trematoda</taxon>
        <taxon>Digenea</taxon>
        <taxon>Strigeidida</taxon>
        <taxon>Schistosomatoidea</taxon>
        <taxon>Schistosomatidae</taxon>
        <taxon>Schistosoma</taxon>
    </lineage>
</organism>
<dbReference type="AlphaFoldDB" id="A0A183L9S9"/>
<dbReference type="Proteomes" id="UP000277204">
    <property type="component" value="Unassembled WGS sequence"/>
</dbReference>
<feature type="region of interest" description="Disordered" evidence="1">
    <location>
        <begin position="1"/>
        <end position="23"/>
    </location>
</feature>
<protein>
    <submittedName>
        <fullName evidence="2">Uncharacterized protein</fullName>
    </submittedName>
</protein>
<name>A0A183L9S9_9TREM</name>
<keyword evidence="3" id="KW-1185">Reference proteome</keyword>
<feature type="compositionally biased region" description="Polar residues" evidence="1">
    <location>
        <begin position="11"/>
        <end position="23"/>
    </location>
</feature>
<gene>
    <name evidence="2" type="ORF">SMRZ_LOCUS554</name>
</gene>
<sequence length="134" mass="15115">MRCSSALLSDPSHSNYPTTSSGIQDHREINVSNESISDQTFNAVISDADYLNDSLVSIEVFSEFKKSILNDSRSGDIITNFACSHNIFVFSENLNRYEAQILNGFKSEYRSDRLITNVNFPHNPFISSHSEKKV</sequence>
<evidence type="ECO:0000256" key="1">
    <source>
        <dbReference type="SAM" id="MobiDB-lite"/>
    </source>
</evidence>
<evidence type="ECO:0000313" key="3">
    <source>
        <dbReference type="Proteomes" id="UP000277204"/>
    </source>
</evidence>
<reference evidence="2 3" key="1">
    <citation type="submission" date="2018-11" db="EMBL/GenBank/DDBJ databases">
        <authorList>
            <consortium name="Pathogen Informatics"/>
        </authorList>
    </citation>
    <scope>NUCLEOTIDE SEQUENCE [LARGE SCALE GENOMIC DNA]</scope>
    <source>
        <strain evidence="2 3">Zambia</strain>
    </source>
</reference>
<dbReference type="EMBL" id="UZAI01000102">
    <property type="protein sequence ID" value="VDO48581.1"/>
    <property type="molecule type" value="Genomic_DNA"/>
</dbReference>
<evidence type="ECO:0000313" key="2">
    <source>
        <dbReference type="EMBL" id="VDO48581.1"/>
    </source>
</evidence>
<proteinExistence type="predicted"/>
<accession>A0A183L9S9</accession>